<keyword evidence="1" id="KW-1133">Transmembrane helix</keyword>
<evidence type="ECO:0000313" key="3">
    <source>
        <dbReference type="Proteomes" id="UP000231094"/>
    </source>
</evidence>
<protein>
    <submittedName>
        <fullName evidence="2">Uncharacterized protein</fullName>
    </submittedName>
</protein>
<gene>
    <name evidence="2" type="ORF">BHC47_00925</name>
</gene>
<sequence length="113" mass="13217">MRSLLAGLFILIIHACITTDKAHDSEWLITVITLSIIIAFYLFRCYKMYKGIGSALFTIKSQVLILPCFDKTIPYEQVNTFEITDKMYKKLNLYLNPEFKLGKFKPCKRKNRI</sequence>
<dbReference type="Proteomes" id="UP000231094">
    <property type="component" value="Unassembled WGS sequence"/>
</dbReference>
<comment type="caution">
    <text evidence="2">The sequence shown here is derived from an EMBL/GenBank/DDBJ whole genome shotgun (WGS) entry which is preliminary data.</text>
</comment>
<keyword evidence="1" id="KW-0472">Membrane</keyword>
<evidence type="ECO:0000256" key="1">
    <source>
        <dbReference type="SAM" id="Phobius"/>
    </source>
</evidence>
<keyword evidence="1" id="KW-0812">Transmembrane</keyword>
<evidence type="ECO:0000313" key="2">
    <source>
        <dbReference type="EMBL" id="PIT61496.1"/>
    </source>
</evidence>
<name>A0A1X0TIF6_9NEIS</name>
<reference evidence="2 3" key="1">
    <citation type="journal article" date="2017" name="MBio">
        <title>Type VI secretion-mediated competition in the bee gut microbiome.</title>
        <authorList>
            <person name="Steele M.I."/>
            <person name="Kwong W.K."/>
            <person name="Powell J.E."/>
            <person name="Whiteley M."/>
            <person name="Moran N.A."/>
        </authorList>
    </citation>
    <scope>NUCLEOTIDE SEQUENCE [LARGE SCALE GENOMIC DNA]</scope>
    <source>
        <strain evidence="2 3">PEB0171</strain>
    </source>
</reference>
<dbReference type="RefSeq" id="WP_084551513.1">
    <property type="nucleotide sequence ID" value="NZ_MEIV01000061.1"/>
</dbReference>
<feature type="transmembrane region" description="Helical" evidence="1">
    <location>
        <begin position="25"/>
        <end position="43"/>
    </location>
</feature>
<accession>A0A1X0TIF6</accession>
<organism evidence="2 3">
    <name type="scientific">Snodgrassella alvi</name>
    <dbReference type="NCBI Taxonomy" id="1196083"/>
    <lineage>
        <taxon>Bacteria</taxon>
        <taxon>Pseudomonadati</taxon>
        <taxon>Pseudomonadota</taxon>
        <taxon>Betaproteobacteria</taxon>
        <taxon>Neisseriales</taxon>
        <taxon>Neisseriaceae</taxon>
        <taxon>Snodgrassella</taxon>
    </lineage>
</organism>
<dbReference type="AlphaFoldDB" id="A0A1X0TIF6"/>
<dbReference type="EMBL" id="MEIV01000061">
    <property type="protein sequence ID" value="PIT61496.1"/>
    <property type="molecule type" value="Genomic_DNA"/>
</dbReference>
<proteinExistence type="predicted"/>